<dbReference type="GO" id="GO:0019172">
    <property type="term" value="F:glyoxalase III activity"/>
    <property type="evidence" value="ECO:0007669"/>
    <property type="project" value="UniProtKB-EC"/>
</dbReference>
<evidence type="ECO:0000313" key="4">
    <source>
        <dbReference type="EMBL" id="SPW33614.1"/>
    </source>
</evidence>
<evidence type="ECO:0000313" key="5">
    <source>
        <dbReference type="Proteomes" id="UP000249886"/>
    </source>
</evidence>
<dbReference type="Gene3D" id="3.40.50.880">
    <property type="match status" value="1"/>
</dbReference>
<name>A0A6H9XMC3_9CORY</name>
<dbReference type="InterPro" id="IPR032633">
    <property type="entry name" value="ThiJ-like"/>
</dbReference>
<evidence type="ECO:0000256" key="1">
    <source>
        <dbReference type="ARBA" id="ARBA00023016"/>
    </source>
</evidence>
<gene>
    <name evidence="4" type="primary">hchA</name>
    <name evidence="4" type="ORF">NCTC10254_02396</name>
</gene>
<accession>A0A6H9XMC3</accession>
<dbReference type="PANTHER" id="PTHR48094:SF11">
    <property type="entry name" value="GLUTATHIONE-INDEPENDENT GLYOXALASE HSP31-RELATED"/>
    <property type="match status" value="1"/>
</dbReference>
<proteinExistence type="inferred from homology"/>
<dbReference type="PANTHER" id="PTHR48094">
    <property type="entry name" value="PROTEIN/NUCLEIC ACID DEGLYCASE DJ-1-RELATED"/>
    <property type="match status" value="1"/>
</dbReference>
<keyword evidence="2 4" id="KW-0456">Lyase</keyword>
<dbReference type="InterPro" id="IPR050325">
    <property type="entry name" value="Prot/Nucl_acid_deglycase"/>
</dbReference>
<comment type="similarity">
    <text evidence="3">Belongs to the peptidase C56 family. HSP31-like subfamily.</text>
</comment>
<evidence type="ECO:0000256" key="2">
    <source>
        <dbReference type="ARBA" id="ARBA00023239"/>
    </source>
</evidence>
<dbReference type="AlphaFoldDB" id="A0A6H9XMC3"/>
<comment type="caution">
    <text evidence="4">The sequence shown here is derived from an EMBL/GenBank/DDBJ whole genome shotgun (WGS) entry which is preliminary data.</text>
</comment>
<dbReference type="SUPFAM" id="SSF52317">
    <property type="entry name" value="Class I glutamine amidotransferase-like"/>
    <property type="match status" value="1"/>
</dbReference>
<dbReference type="InterPro" id="IPR029062">
    <property type="entry name" value="Class_I_gatase-like"/>
</dbReference>
<dbReference type="EC" id="4.2.1.130" evidence="4"/>
<keyword evidence="1" id="KW-0346">Stress response</keyword>
<dbReference type="RefSeq" id="WP_040431994.1">
    <property type="nucleotide sequence ID" value="NZ_CAJPQJ010000033.1"/>
</dbReference>
<reference evidence="4 5" key="1">
    <citation type="submission" date="2018-06" db="EMBL/GenBank/DDBJ databases">
        <authorList>
            <consortium name="Pathogen Informatics"/>
            <person name="Doyle S."/>
        </authorList>
    </citation>
    <scope>NUCLEOTIDE SEQUENCE [LARGE SCALE GENOMIC DNA]</scope>
    <source>
        <strain evidence="4 5">NCTC10254</strain>
    </source>
</reference>
<dbReference type="Pfam" id="PF17124">
    <property type="entry name" value="ThiJ_like"/>
    <property type="match status" value="1"/>
</dbReference>
<protein>
    <submittedName>
        <fullName evidence="4">Chaperone protein HchA</fullName>
        <ecNumber evidence="4">4.2.1.130</ecNumber>
    </submittedName>
</protein>
<dbReference type="GO" id="GO:0005737">
    <property type="term" value="C:cytoplasm"/>
    <property type="evidence" value="ECO:0007669"/>
    <property type="project" value="TreeGrafter"/>
</dbReference>
<sequence length="235" mass="25918">MTSVLFVVSAARMWELTDGTRHPTGYWAEELAMPHRIFSEAGWSIDIATPGGVAPTAERFSLGIAGGMPGHRRRITAYLDTIAADLTHPIPLDRVDETQYDLVFYPGGHGVMVDLAFDETSSSLLTRRLRSGKPLALLGHGVAAILAAKNPHNPRAPSPFADYQVTGASTVEEKLNPFGRKIPWYLEDRLAEIDVYYHKARIPFRPFIVQDRHLYTGQNPASSEALAHCLLDDIG</sequence>
<dbReference type="CDD" id="cd03141">
    <property type="entry name" value="GATase1_Hsp31_like"/>
    <property type="match status" value="1"/>
</dbReference>
<dbReference type="Proteomes" id="UP000249886">
    <property type="component" value="Unassembled WGS sequence"/>
</dbReference>
<dbReference type="GeneID" id="84574609"/>
<dbReference type="GO" id="GO:0019243">
    <property type="term" value="P:methylglyoxal catabolic process to D-lactate via S-lactoyl-glutathione"/>
    <property type="evidence" value="ECO:0007669"/>
    <property type="project" value="TreeGrafter"/>
</dbReference>
<evidence type="ECO:0000256" key="3">
    <source>
        <dbReference type="ARBA" id="ARBA00038493"/>
    </source>
</evidence>
<dbReference type="EMBL" id="UARK01000034">
    <property type="protein sequence ID" value="SPW33614.1"/>
    <property type="molecule type" value="Genomic_DNA"/>
</dbReference>
<organism evidence="4 5">
    <name type="scientific">Corynebacterium matruchotii</name>
    <dbReference type="NCBI Taxonomy" id="43768"/>
    <lineage>
        <taxon>Bacteria</taxon>
        <taxon>Bacillati</taxon>
        <taxon>Actinomycetota</taxon>
        <taxon>Actinomycetes</taxon>
        <taxon>Mycobacteriales</taxon>
        <taxon>Corynebacteriaceae</taxon>
        <taxon>Corynebacterium</taxon>
    </lineage>
</organism>